<dbReference type="InterPro" id="IPR050706">
    <property type="entry name" value="Cyclic-di-GMP_PDE-like"/>
</dbReference>
<dbReference type="Pfam" id="PF10388">
    <property type="entry name" value="YkuI_C"/>
    <property type="match status" value="1"/>
</dbReference>
<accession>A0AA41XCF6</accession>
<dbReference type="Gene3D" id="3.30.450.20">
    <property type="entry name" value="PAS domain"/>
    <property type="match status" value="1"/>
</dbReference>
<name>A0AA41XCF6_9BACI</name>
<sequence>MLDALDIMANLERVRPYYQAIFSADEHTIVGYEVTGRIDLGAGAESLVSFFRDEAVPDEYRLEVDNLILEQALQRMLETDQAHLLFIHRNANLLMRDQEDSFLQLLFAYEKKGLKLSCIVLEITEHDFTGNPDQLNHLLVYYRTYGLQLAINKVGIGRSNLERLSLLAPDILKIELGNMRQTAMLQSYQDILYSLSLMARRTGATLLYEDIDAFYQLQYAWRNGGRYYQGDYLQEFRPDLLPRDLLKERLRRECHEFILHEKKRLHKVYDLTVELRSRISHILAKHRMDQLDQWLLAAGRDLADCSFRLYICDEDGFQQTANAMRQGGSWVLMPEYMQKNWSWRPYFLANIMQMRFEQKGRLSDLYADIETGEMIRTFSFPIAADRYVFIDLAYEFLYERDVLL</sequence>
<dbReference type="InterPro" id="IPR029151">
    <property type="entry name" value="Sensor-like_sf"/>
</dbReference>
<reference evidence="2" key="1">
    <citation type="submission" date="2022-07" db="EMBL/GenBank/DDBJ databases">
        <authorList>
            <person name="Li W.-J."/>
            <person name="Deng Q.-Q."/>
        </authorList>
    </citation>
    <scope>NUCLEOTIDE SEQUENCE</scope>
    <source>
        <strain evidence="2">SYSU M60031</strain>
    </source>
</reference>
<dbReference type="PANTHER" id="PTHR33121:SF82">
    <property type="entry name" value="SIGNAL TRANSDUCTION PROTEIN CONTAINING A EAL DOMAIN"/>
    <property type="match status" value="1"/>
</dbReference>
<protein>
    <submittedName>
        <fullName evidence="2">EAL domain-containing protein</fullName>
    </submittedName>
</protein>
<dbReference type="PANTHER" id="PTHR33121">
    <property type="entry name" value="CYCLIC DI-GMP PHOSPHODIESTERASE PDEF"/>
    <property type="match status" value="1"/>
</dbReference>
<dbReference type="Gene3D" id="3.20.20.450">
    <property type="entry name" value="EAL domain"/>
    <property type="match status" value="1"/>
</dbReference>
<dbReference type="Pfam" id="PF00563">
    <property type="entry name" value="EAL"/>
    <property type="match status" value="1"/>
</dbReference>
<dbReference type="PROSITE" id="PS50883">
    <property type="entry name" value="EAL"/>
    <property type="match status" value="1"/>
</dbReference>
<dbReference type="RefSeq" id="WP_254760818.1">
    <property type="nucleotide sequence ID" value="NZ_JANCLT010000015.1"/>
</dbReference>
<keyword evidence="3" id="KW-1185">Reference proteome</keyword>
<dbReference type="InterPro" id="IPR001633">
    <property type="entry name" value="EAL_dom"/>
</dbReference>
<dbReference type="Proteomes" id="UP001156102">
    <property type="component" value="Unassembled WGS sequence"/>
</dbReference>
<dbReference type="EMBL" id="JANCLT010000015">
    <property type="protein sequence ID" value="MCP8970880.1"/>
    <property type="molecule type" value="Genomic_DNA"/>
</dbReference>
<dbReference type="CDD" id="cd01948">
    <property type="entry name" value="EAL"/>
    <property type="match status" value="1"/>
</dbReference>
<dbReference type="GO" id="GO:0071111">
    <property type="term" value="F:cyclic-guanylate-specific phosphodiesterase activity"/>
    <property type="evidence" value="ECO:0007669"/>
    <property type="project" value="InterPro"/>
</dbReference>
<comment type="caution">
    <text evidence="2">The sequence shown here is derived from an EMBL/GenBank/DDBJ whole genome shotgun (WGS) entry which is preliminary data.</text>
</comment>
<dbReference type="InterPro" id="IPR035919">
    <property type="entry name" value="EAL_sf"/>
</dbReference>
<dbReference type="SMART" id="SM00052">
    <property type="entry name" value="EAL"/>
    <property type="match status" value="1"/>
</dbReference>
<dbReference type="AlphaFoldDB" id="A0AA41XCF6"/>
<evidence type="ECO:0000313" key="3">
    <source>
        <dbReference type="Proteomes" id="UP001156102"/>
    </source>
</evidence>
<gene>
    <name evidence="2" type="ORF">NK662_20380</name>
</gene>
<dbReference type="Gene3D" id="1.20.5.170">
    <property type="match status" value="1"/>
</dbReference>
<dbReference type="SUPFAM" id="SSF103190">
    <property type="entry name" value="Sensory domain-like"/>
    <property type="match status" value="1"/>
</dbReference>
<evidence type="ECO:0000313" key="2">
    <source>
        <dbReference type="EMBL" id="MCP8970880.1"/>
    </source>
</evidence>
<dbReference type="SUPFAM" id="SSF141868">
    <property type="entry name" value="EAL domain-like"/>
    <property type="match status" value="1"/>
</dbReference>
<evidence type="ECO:0000259" key="1">
    <source>
        <dbReference type="PROSITE" id="PS50883"/>
    </source>
</evidence>
<organism evidence="2 3">
    <name type="scientific">Ectobacillus ponti</name>
    <dbReference type="NCBI Taxonomy" id="2961894"/>
    <lineage>
        <taxon>Bacteria</taxon>
        <taxon>Bacillati</taxon>
        <taxon>Bacillota</taxon>
        <taxon>Bacilli</taxon>
        <taxon>Bacillales</taxon>
        <taxon>Bacillaceae</taxon>
        <taxon>Ectobacillus</taxon>
    </lineage>
</organism>
<feature type="domain" description="EAL" evidence="1">
    <location>
        <begin position="1"/>
        <end position="250"/>
    </location>
</feature>
<dbReference type="InterPro" id="IPR018842">
    <property type="entry name" value="YkuI_C"/>
</dbReference>
<proteinExistence type="predicted"/>